<feature type="transmembrane region" description="Helical" evidence="1">
    <location>
        <begin position="221"/>
        <end position="241"/>
    </location>
</feature>
<proteinExistence type="predicted"/>
<feature type="transmembrane region" description="Helical" evidence="1">
    <location>
        <begin position="128"/>
        <end position="153"/>
    </location>
</feature>
<dbReference type="Proteomes" id="UP000647241">
    <property type="component" value="Unassembled WGS sequence"/>
</dbReference>
<feature type="transmembrane region" description="Helical" evidence="1">
    <location>
        <begin position="159"/>
        <end position="180"/>
    </location>
</feature>
<evidence type="ECO:0000313" key="2">
    <source>
        <dbReference type="EMBL" id="GGG80499.1"/>
    </source>
</evidence>
<feature type="transmembrane region" description="Helical" evidence="1">
    <location>
        <begin position="12"/>
        <end position="34"/>
    </location>
</feature>
<gene>
    <name evidence="2" type="ORF">GCM10011585_24880</name>
</gene>
<evidence type="ECO:0000313" key="3">
    <source>
        <dbReference type="Proteomes" id="UP000647241"/>
    </source>
</evidence>
<comment type="caution">
    <text evidence="2">The sequence shown here is derived from an EMBL/GenBank/DDBJ whole genome shotgun (WGS) entry which is preliminary data.</text>
</comment>
<reference evidence="2" key="2">
    <citation type="submission" date="2020-09" db="EMBL/GenBank/DDBJ databases">
        <authorList>
            <person name="Sun Q."/>
            <person name="Zhou Y."/>
        </authorList>
    </citation>
    <scope>NUCLEOTIDE SEQUENCE</scope>
    <source>
        <strain evidence="2">CGMCC 1.12997</strain>
    </source>
</reference>
<feature type="transmembrane region" description="Helical" evidence="1">
    <location>
        <begin position="41"/>
        <end position="61"/>
    </location>
</feature>
<feature type="transmembrane region" description="Helical" evidence="1">
    <location>
        <begin position="67"/>
        <end position="88"/>
    </location>
</feature>
<dbReference type="InterPro" id="IPR031594">
    <property type="entry name" value="OFeT_1"/>
</dbReference>
<dbReference type="RefSeq" id="WP_188554545.1">
    <property type="nucleotide sequence ID" value="NZ_BMGT01000003.1"/>
</dbReference>
<reference evidence="2" key="1">
    <citation type="journal article" date="2014" name="Int. J. Syst. Evol. Microbiol.">
        <title>Complete genome sequence of Corynebacterium casei LMG S-19264T (=DSM 44701T), isolated from a smear-ripened cheese.</title>
        <authorList>
            <consortium name="US DOE Joint Genome Institute (JGI-PGF)"/>
            <person name="Walter F."/>
            <person name="Albersmeier A."/>
            <person name="Kalinowski J."/>
            <person name="Ruckert C."/>
        </authorList>
    </citation>
    <scope>NUCLEOTIDE SEQUENCE</scope>
    <source>
        <strain evidence="2">CGMCC 1.12997</strain>
    </source>
</reference>
<dbReference type="EMBL" id="BMGT01000003">
    <property type="protein sequence ID" value="GGG80499.1"/>
    <property type="molecule type" value="Genomic_DNA"/>
</dbReference>
<dbReference type="Pfam" id="PF16955">
    <property type="entry name" value="OFeT_1"/>
    <property type="match status" value="2"/>
</dbReference>
<accession>A0A917HI61</accession>
<keyword evidence="1" id="KW-0472">Membrane</keyword>
<evidence type="ECO:0000256" key="1">
    <source>
        <dbReference type="SAM" id="Phobius"/>
    </source>
</evidence>
<organism evidence="2 3">
    <name type="scientific">Edaphobacter dinghuensis</name>
    <dbReference type="NCBI Taxonomy" id="1560005"/>
    <lineage>
        <taxon>Bacteria</taxon>
        <taxon>Pseudomonadati</taxon>
        <taxon>Acidobacteriota</taxon>
        <taxon>Terriglobia</taxon>
        <taxon>Terriglobales</taxon>
        <taxon>Acidobacteriaceae</taxon>
        <taxon>Edaphobacter</taxon>
    </lineage>
</organism>
<evidence type="ECO:0008006" key="4">
    <source>
        <dbReference type="Google" id="ProtNLM"/>
    </source>
</evidence>
<protein>
    <recommendedName>
        <fullName evidence="4">GDT1 family protein</fullName>
    </recommendedName>
</protein>
<keyword evidence="1" id="KW-1133">Transmembrane helix</keyword>
<sequence length="255" mass="26880">MDIGWAHTGTSIVASFLASLVECVEALTVILAVGSVRGWRSALVGAATAIAVLLIIVTALGTALTRIPLPIIQFVVGTLLLLFGLRWLRKAILRSAGLIPLHDEEAAFAKNSEAMRNLGTGRTAWDKIAFAAAFNITMLEGTEVVFIVIAIGAGRTGTLFPASLGAVAALLTVIAFGLILHRPLARVPENTLKFIVGVLLSAFGTFWVGEGMHLAWPADDWSILALIAAYLAIALVMVPLCRSQSKSSAPIGERS</sequence>
<keyword evidence="1" id="KW-0812">Transmembrane</keyword>
<dbReference type="AlphaFoldDB" id="A0A917HI61"/>
<feature type="transmembrane region" description="Helical" evidence="1">
    <location>
        <begin position="192"/>
        <end position="209"/>
    </location>
</feature>
<keyword evidence="3" id="KW-1185">Reference proteome</keyword>
<name>A0A917HI61_9BACT</name>